<organism evidence="1 2">
    <name type="scientific">Arenibacter palladensis</name>
    <dbReference type="NCBI Taxonomy" id="237373"/>
    <lineage>
        <taxon>Bacteria</taxon>
        <taxon>Pseudomonadati</taxon>
        <taxon>Bacteroidota</taxon>
        <taxon>Flavobacteriia</taxon>
        <taxon>Flavobacteriales</taxon>
        <taxon>Flavobacteriaceae</taxon>
        <taxon>Arenibacter</taxon>
    </lineage>
</organism>
<sequence length="135" mass="15412">MRNQQLLFTGDQISEAHGKVKSGADFPAYIQDLKELGVTHYETFVEDGHTDYFGYNGHKITSAPKYSNLPITETSNKKQFQTDLKLHQEGKTDYPTFCKDCAKSGIKKWAVHMAKMTCTYYDKAVNRILVEQIPK</sequence>
<accession>A0A1M4XST4</accession>
<keyword evidence="2" id="KW-1185">Reference proteome</keyword>
<dbReference type="Pfam" id="PF07166">
    <property type="entry name" value="DUF1398"/>
    <property type="match status" value="1"/>
</dbReference>
<name>A0A1M4XST4_9FLAO</name>
<reference evidence="2" key="1">
    <citation type="submission" date="2016-11" db="EMBL/GenBank/DDBJ databases">
        <authorList>
            <person name="Varghese N."/>
            <person name="Submissions S."/>
        </authorList>
    </citation>
    <scope>NUCLEOTIDE SEQUENCE [LARGE SCALE GENOMIC DNA]</scope>
    <source>
        <strain evidence="2">DSM 17539</strain>
    </source>
</reference>
<dbReference type="AlphaFoldDB" id="A0A1M4XST4"/>
<evidence type="ECO:0000313" key="2">
    <source>
        <dbReference type="Proteomes" id="UP000184406"/>
    </source>
</evidence>
<gene>
    <name evidence="1" type="ORF">SAMN03080594_102184</name>
</gene>
<dbReference type="SUPFAM" id="SSF160419">
    <property type="entry name" value="YdfO-like"/>
    <property type="match status" value="1"/>
</dbReference>
<dbReference type="OrthoDB" id="1550456at2"/>
<dbReference type="InterPro" id="IPR009833">
    <property type="entry name" value="DUF1398"/>
</dbReference>
<dbReference type="InterPro" id="IPR036696">
    <property type="entry name" value="YdfO-like_sf"/>
</dbReference>
<proteinExistence type="predicted"/>
<dbReference type="Proteomes" id="UP000184406">
    <property type="component" value="Unassembled WGS sequence"/>
</dbReference>
<dbReference type="EMBL" id="FQUX01000002">
    <property type="protein sequence ID" value="SHE96460.1"/>
    <property type="molecule type" value="Genomic_DNA"/>
</dbReference>
<protein>
    <submittedName>
        <fullName evidence="1">Uncharacterized conserved protein YbcV, DUF1398 family</fullName>
    </submittedName>
</protein>
<evidence type="ECO:0000313" key="1">
    <source>
        <dbReference type="EMBL" id="SHE96460.1"/>
    </source>
</evidence>
<dbReference type="RefSeq" id="WP_072861046.1">
    <property type="nucleotide sequence ID" value="NZ_FQUX01000002.1"/>
</dbReference>
<dbReference type="Gene3D" id="3.30.1810.10">
    <property type="entry name" value="YdfO-like"/>
    <property type="match status" value="1"/>
</dbReference>